<protein>
    <submittedName>
        <fullName evidence="1">Uncharacterized protein</fullName>
    </submittedName>
</protein>
<organism evidence="1 2">
    <name type="scientific">Trichoderma lentiforme</name>
    <dbReference type="NCBI Taxonomy" id="1567552"/>
    <lineage>
        <taxon>Eukaryota</taxon>
        <taxon>Fungi</taxon>
        <taxon>Dikarya</taxon>
        <taxon>Ascomycota</taxon>
        <taxon>Pezizomycotina</taxon>
        <taxon>Sordariomycetes</taxon>
        <taxon>Hypocreomycetidae</taxon>
        <taxon>Hypocreales</taxon>
        <taxon>Hypocreaceae</taxon>
        <taxon>Trichoderma</taxon>
    </lineage>
</organism>
<dbReference type="Proteomes" id="UP000801864">
    <property type="component" value="Unassembled WGS sequence"/>
</dbReference>
<reference evidence="1 2" key="1">
    <citation type="submission" date="2018-06" db="EMBL/GenBank/DDBJ databases">
        <title>Genome analysis of cellulolytic fungus Trichoderma lentiforme CFAM-422.</title>
        <authorList>
            <person name="Steindorff A.S."/>
            <person name="Formighieri E.F."/>
            <person name="Midorikawa G.E.O."/>
            <person name="Tamietti M.S."/>
            <person name="Ramos E.Z."/>
            <person name="Silva A.S."/>
            <person name="Bon E.P.S."/>
            <person name="Mendes T.D."/>
            <person name="Damaso M.C.T."/>
            <person name="Favaro L.C.L."/>
        </authorList>
    </citation>
    <scope>NUCLEOTIDE SEQUENCE [LARGE SCALE GENOMIC DNA]</scope>
    <source>
        <strain evidence="1 2">CFAM-422</strain>
    </source>
</reference>
<accession>A0A9P5CC54</accession>
<evidence type="ECO:0000313" key="1">
    <source>
        <dbReference type="EMBL" id="KAF3066834.1"/>
    </source>
</evidence>
<comment type="caution">
    <text evidence="1">The sequence shown here is derived from an EMBL/GenBank/DDBJ whole genome shotgun (WGS) entry which is preliminary data.</text>
</comment>
<gene>
    <name evidence="1" type="ORF">CFAM422_008857</name>
</gene>
<evidence type="ECO:0000313" key="2">
    <source>
        <dbReference type="Proteomes" id="UP000801864"/>
    </source>
</evidence>
<dbReference type="EMBL" id="QLNT01000016">
    <property type="protein sequence ID" value="KAF3066834.1"/>
    <property type="molecule type" value="Genomic_DNA"/>
</dbReference>
<keyword evidence="2" id="KW-1185">Reference proteome</keyword>
<name>A0A9P5CC54_9HYPO</name>
<dbReference type="AlphaFoldDB" id="A0A9P5CC54"/>
<sequence length="122" mass="13833">MASSDLLRSFALSFLQIPRMLREPRRSAQAKSRWIVVQVRKTNSAWRPAELAEPSPAKPLVPLSPTNQKLDVKRSRNVAVALGRAYRSLAEAAMGSWLWVMHQKIVLVETLLEEEQKDRSIA</sequence>
<proteinExistence type="predicted"/>